<organism evidence="2 3">
    <name type="scientific">Halosimplex pelagicum</name>
    <dbReference type="NCBI Taxonomy" id="869886"/>
    <lineage>
        <taxon>Archaea</taxon>
        <taxon>Methanobacteriati</taxon>
        <taxon>Methanobacteriota</taxon>
        <taxon>Stenosarchaea group</taxon>
        <taxon>Halobacteria</taxon>
        <taxon>Halobacteriales</taxon>
        <taxon>Haloarculaceae</taxon>
        <taxon>Halosimplex</taxon>
    </lineage>
</organism>
<gene>
    <name evidence="2" type="ORF">HZS54_11300</name>
</gene>
<feature type="transmembrane region" description="Helical" evidence="1">
    <location>
        <begin position="63"/>
        <end position="84"/>
    </location>
</feature>
<reference evidence="2 3" key="1">
    <citation type="submission" date="2020-07" db="EMBL/GenBank/DDBJ databases">
        <title>Halosimplex litoreum sp. nov. and Halosimplex rubrum sp. nov., isolated from different salt environments.</title>
        <authorList>
            <person name="Cui H."/>
        </authorList>
    </citation>
    <scope>NUCLEOTIDE SEQUENCE [LARGE SCALE GENOMIC DNA]</scope>
    <source>
        <strain evidence="2 3">R2</strain>
    </source>
</reference>
<dbReference type="RefSeq" id="WP_179922622.1">
    <property type="nucleotide sequence ID" value="NZ_CP058909.1"/>
</dbReference>
<dbReference type="AlphaFoldDB" id="A0A7D5TUA5"/>
<protein>
    <submittedName>
        <fullName evidence="2">Uncharacterized protein</fullName>
    </submittedName>
</protein>
<dbReference type="Proteomes" id="UP000509346">
    <property type="component" value="Chromosome"/>
</dbReference>
<evidence type="ECO:0000313" key="2">
    <source>
        <dbReference type="EMBL" id="QLH82154.1"/>
    </source>
</evidence>
<keyword evidence="1" id="KW-1133">Transmembrane helix</keyword>
<evidence type="ECO:0000313" key="3">
    <source>
        <dbReference type="Proteomes" id="UP000509346"/>
    </source>
</evidence>
<sequence length="210" mass="22940">MPDCDYCESHIDDSDEDVEQAYLTHLAEEHIDEVSSVDERKLEKKWDGDLDKMREDNYRFKPITIGASAAALVFIIGLGAVAVMGGSSAGGDTGGDGGTEWVYEHGQMSVEVGGEQVPASELDGTKYFYVENETGTWRMNVPTDYRYTVRDALYGLSLVNDSEPPATISGKYTKNLTNPEIAVTVDGEPVDLNQTVENGQNITVSVEEAE</sequence>
<keyword evidence="3" id="KW-1185">Reference proteome</keyword>
<keyword evidence="1" id="KW-0472">Membrane</keyword>
<dbReference type="KEGG" id="hpel:HZS54_11300"/>
<accession>A0A7D5TUA5</accession>
<proteinExistence type="predicted"/>
<keyword evidence="1" id="KW-0812">Transmembrane</keyword>
<dbReference type="OrthoDB" id="2572at2157"/>
<evidence type="ECO:0000256" key="1">
    <source>
        <dbReference type="SAM" id="Phobius"/>
    </source>
</evidence>
<dbReference type="EMBL" id="CP058909">
    <property type="protein sequence ID" value="QLH82154.1"/>
    <property type="molecule type" value="Genomic_DNA"/>
</dbReference>
<dbReference type="GeneID" id="56083183"/>
<name>A0A7D5TUA5_9EURY</name>